<keyword evidence="1" id="KW-1133">Transmembrane helix</keyword>
<sequence>MFVKVFPAIFTGLYILLAIHIMKGIKMRVKLMEERILKSHKISLFNRSSGIISGVKEVISFDPNEIILDTEQGMLMIQGEELHVTKLTVEKGEVEIEGLVYSMVYSDDGYMKGEKGGLLRRLFH</sequence>
<keyword evidence="1" id="KW-0812">Transmembrane</keyword>
<dbReference type="Pfam" id="PF07873">
    <property type="entry name" value="YabP"/>
    <property type="match status" value="1"/>
</dbReference>
<reference evidence="2 3" key="2">
    <citation type="submission" date="2009-02" db="EMBL/GenBank/DDBJ databases">
        <title>Draft genome sequence of Eubacterium hallii (DSM 3353).</title>
        <authorList>
            <person name="Sudarsanam P."/>
            <person name="Ley R."/>
            <person name="Guruge J."/>
            <person name="Turnbaugh P.J."/>
            <person name="Mahowald M."/>
            <person name="Liep D."/>
            <person name="Gordon J."/>
        </authorList>
    </citation>
    <scope>NUCLEOTIDE SEQUENCE [LARGE SCALE GENOMIC DNA]</scope>
    <source>
        <strain evidence="2 3">DSM 3353</strain>
    </source>
</reference>
<keyword evidence="1" id="KW-0472">Membrane</keyword>
<evidence type="ECO:0000313" key="2">
    <source>
        <dbReference type="EMBL" id="EEG36069.1"/>
    </source>
</evidence>
<dbReference type="InterPro" id="IPR038705">
    <property type="entry name" value="YabP_sf"/>
</dbReference>
<name>C0EXC8_9FIRM</name>
<dbReference type="Proteomes" id="UP000003174">
    <property type="component" value="Unassembled WGS sequence"/>
</dbReference>
<evidence type="ECO:0000313" key="3">
    <source>
        <dbReference type="Proteomes" id="UP000003174"/>
    </source>
</evidence>
<dbReference type="eggNOG" id="ENOG5032YWW">
    <property type="taxonomic scope" value="Bacteria"/>
</dbReference>
<reference evidence="2 3" key="1">
    <citation type="submission" date="2009-01" db="EMBL/GenBank/DDBJ databases">
        <authorList>
            <person name="Fulton L."/>
            <person name="Clifton S."/>
            <person name="Fulton B."/>
            <person name="Xu J."/>
            <person name="Minx P."/>
            <person name="Pepin K.H."/>
            <person name="Johnson M."/>
            <person name="Bhonagiri V."/>
            <person name="Nash W.E."/>
            <person name="Mardis E.R."/>
            <person name="Wilson R.K."/>
        </authorList>
    </citation>
    <scope>NUCLEOTIDE SEQUENCE [LARGE SCALE GENOMIC DNA]</scope>
    <source>
        <strain evidence="2 3">DSM 3353</strain>
    </source>
</reference>
<dbReference type="EMBL" id="ACEP01000093">
    <property type="protein sequence ID" value="EEG36069.1"/>
    <property type="molecule type" value="Genomic_DNA"/>
</dbReference>
<dbReference type="AlphaFoldDB" id="C0EXC8"/>
<protein>
    <submittedName>
        <fullName evidence="2">Sporulation protein YabP</fullName>
    </submittedName>
</protein>
<feature type="transmembrane region" description="Helical" evidence="1">
    <location>
        <begin position="6"/>
        <end position="25"/>
    </location>
</feature>
<proteinExistence type="predicted"/>
<dbReference type="InterPro" id="IPR012504">
    <property type="entry name" value="Spore_YabP"/>
</dbReference>
<organism evidence="2 3">
    <name type="scientific">Anaerobutyricum hallii DSM 3353</name>
    <dbReference type="NCBI Taxonomy" id="411469"/>
    <lineage>
        <taxon>Bacteria</taxon>
        <taxon>Bacillati</taxon>
        <taxon>Bacillota</taxon>
        <taxon>Clostridia</taxon>
        <taxon>Lachnospirales</taxon>
        <taxon>Lachnospiraceae</taxon>
        <taxon>Anaerobutyricum</taxon>
    </lineage>
</organism>
<accession>C0EXC8</accession>
<evidence type="ECO:0000256" key="1">
    <source>
        <dbReference type="SAM" id="Phobius"/>
    </source>
</evidence>
<dbReference type="InterPro" id="IPR022476">
    <property type="entry name" value="Spore_YabP/YqfC"/>
</dbReference>
<dbReference type="GO" id="GO:0030435">
    <property type="term" value="P:sporulation resulting in formation of a cellular spore"/>
    <property type="evidence" value="ECO:0007669"/>
    <property type="project" value="InterPro"/>
</dbReference>
<gene>
    <name evidence="2" type="primary">yabP</name>
    <name evidence="2" type="ORF">EUBHAL_02070</name>
</gene>
<dbReference type="NCBIfam" id="TIGR02892">
    <property type="entry name" value="spore_yabP"/>
    <property type="match status" value="1"/>
</dbReference>
<comment type="caution">
    <text evidence="2">The sequence shown here is derived from an EMBL/GenBank/DDBJ whole genome shotgun (WGS) entry which is preliminary data.</text>
</comment>
<dbReference type="Gene3D" id="2.60.40.2000">
    <property type="match status" value="1"/>
</dbReference>